<evidence type="ECO:0000313" key="2">
    <source>
        <dbReference type="EMBL" id="HDR51636.1"/>
    </source>
</evidence>
<dbReference type="InterPro" id="IPR001173">
    <property type="entry name" value="Glyco_trans_2-like"/>
</dbReference>
<dbReference type="Pfam" id="PF00535">
    <property type="entry name" value="Glycos_transf_2"/>
    <property type="match status" value="1"/>
</dbReference>
<protein>
    <submittedName>
        <fullName evidence="2">Glycosyltransferase</fullName>
    </submittedName>
</protein>
<dbReference type="SUPFAM" id="SSF53448">
    <property type="entry name" value="Nucleotide-diphospho-sugar transferases"/>
    <property type="match status" value="1"/>
</dbReference>
<organism evidence="2">
    <name type="scientific">Mariniphaga anaerophila</name>
    <dbReference type="NCBI Taxonomy" id="1484053"/>
    <lineage>
        <taxon>Bacteria</taxon>
        <taxon>Pseudomonadati</taxon>
        <taxon>Bacteroidota</taxon>
        <taxon>Bacteroidia</taxon>
        <taxon>Marinilabiliales</taxon>
        <taxon>Prolixibacteraceae</taxon>
        <taxon>Mariniphaga</taxon>
    </lineage>
</organism>
<dbReference type="CDD" id="cd06433">
    <property type="entry name" value="GT_2_WfgS_like"/>
    <property type="match status" value="1"/>
</dbReference>
<feature type="domain" description="Glycosyltransferase 2-like" evidence="1">
    <location>
        <begin position="4"/>
        <end position="147"/>
    </location>
</feature>
<dbReference type="PANTHER" id="PTHR22916">
    <property type="entry name" value="GLYCOSYLTRANSFERASE"/>
    <property type="match status" value="1"/>
</dbReference>
<dbReference type="AlphaFoldDB" id="A0A831PR51"/>
<dbReference type="Proteomes" id="UP000886047">
    <property type="component" value="Unassembled WGS sequence"/>
</dbReference>
<sequence length="246" mass="28089">MKITIITATYNSAAHIANCIESVNSQTYPNIEHIIIDGVSKDNTLEIINTTPNRVSKIVSEPDKGIYDAMNKGIRLATGDIIGTLNSDDTFYSPEALEQVAHTFEQHPEIDCLYGNLVFVNNEGKAVRRWQSRPFEPGLFAKSWSPGHPTFYCRREVFEKFGLYKTNYKIAADVEFMLRVMEVHCIKSYYLNKTLVRMSMGGVSTSGLQSTVTITREMHRAFKENGLPFNLPKYMFYKALKLREFF</sequence>
<gene>
    <name evidence="2" type="ORF">ENN90_08465</name>
</gene>
<dbReference type="EMBL" id="DSDK01000465">
    <property type="protein sequence ID" value="HDR51636.1"/>
    <property type="molecule type" value="Genomic_DNA"/>
</dbReference>
<dbReference type="GO" id="GO:0016758">
    <property type="term" value="F:hexosyltransferase activity"/>
    <property type="evidence" value="ECO:0007669"/>
    <property type="project" value="UniProtKB-ARBA"/>
</dbReference>
<dbReference type="PANTHER" id="PTHR22916:SF3">
    <property type="entry name" value="UDP-GLCNAC:BETAGAL BETA-1,3-N-ACETYLGLUCOSAMINYLTRANSFERASE-LIKE PROTEIN 1"/>
    <property type="match status" value="1"/>
</dbReference>
<name>A0A831PR51_9BACT</name>
<dbReference type="Gene3D" id="3.90.550.10">
    <property type="entry name" value="Spore Coat Polysaccharide Biosynthesis Protein SpsA, Chain A"/>
    <property type="match status" value="1"/>
</dbReference>
<comment type="caution">
    <text evidence="2">The sequence shown here is derived from an EMBL/GenBank/DDBJ whole genome shotgun (WGS) entry which is preliminary data.</text>
</comment>
<dbReference type="InterPro" id="IPR029044">
    <property type="entry name" value="Nucleotide-diphossugar_trans"/>
</dbReference>
<accession>A0A831PR51</accession>
<proteinExistence type="predicted"/>
<reference evidence="2" key="1">
    <citation type="journal article" date="2020" name="mSystems">
        <title>Genome- and Community-Level Interaction Insights into Carbon Utilization and Element Cycling Functions of Hydrothermarchaeota in Hydrothermal Sediment.</title>
        <authorList>
            <person name="Zhou Z."/>
            <person name="Liu Y."/>
            <person name="Xu W."/>
            <person name="Pan J."/>
            <person name="Luo Z.H."/>
            <person name="Li M."/>
        </authorList>
    </citation>
    <scope>NUCLEOTIDE SEQUENCE [LARGE SCALE GENOMIC DNA]</scope>
    <source>
        <strain evidence="2">SpSt-1217</strain>
    </source>
</reference>
<evidence type="ECO:0000259" key="1">
    <source>
        <dbReference type="Pfam" id="PF00535"/>
    </source>
</evidence>